<comment type="caution">
    <text evidence="2">The sequence shown here is derived from an EMBL/GenBank/DDBJ whole genome shotgun (WGS) entry which is preliminary data.</text>
</comment>
<accession>A0A0F5YF08</accession>
<dbReference type="RefSeq" id="WP_046279498.1">
    <property type="nucleotide sequence ID" value="NZ_LATL02000126.1"/>
</dbReference>
<dbReference type="AlphaFoldDB" id="A0A0F5YF08"/>
<feature type="coiled-coil region" evidence="1">
    <location>
        <begin position="97"/>
        <end position="162"/>
    </location>
</feature>
<gene>
    <name evidence="2" type="ORF">WN50_15665</name>
</gene>
<evidence type="ECO:0000313" key="3">
    <source>
        <dbReference type="Proteomes" id="UP000033607"/>
    </source>
</evidence>
<evidence type="ECO:0000313" key="2">
    <source>
        <dbReference type="EMBL" id="KKD37212.1"/>
    </source>
</evidence>
<proteinExistence type="predicted"/>
<dbReference type="EMBL" id="LATL02000126">
    <property type="protein sequence ID" value="KKD37212.1"/>
    <property type="molecule type" value="Genomic_DNA"/>
</dbReference>
<protein>
    <submittedName>
        <fullName evidence="2">Uncharacterized protein</fullName>
    </submittedName>
</protein>
<keyword evidence="1" id="KW-0175">Coiled coil</keyword>
<reference evidence="2 3" key="1">
    <citation type="submission" date="2015-06" db="EMBL/GenBank/DDBJ databases">
        <title>Draft genome assembly of filamentous brackish cyanobacterium Limnoraphis robusta strain CS-951.</title>
        <authorList>
            <person name="Willis A."/>
            <person name="Parks M."/>
            <person name="Burford M.A."/>
        </authorList>
    </citation>
    <scope>NUCLEOTIDE SEQUENCE [LARGE SCALE GENOMIC DNA]</scope>
    <source>
        <strain evidence="2 3">CS-951</strain>
    </source>
</reference>
<name>A0A0F5YF08_9CYAN</name>
<evidence type="ECO:0000256" key="1">
    <source>
        <dbReference type="SAM" id="Coils"/>
    </source>
</evidence>
<organism evidence="2 3">
    <name type="scientific">Limnoraphis robusta CS-951</name>
    <dbReference type="NCBI Taxonomy" id="1637645"/>
    <lineage>
        <taxon>Bacteria</taxon>
        <taxon>Bacillati</taxon>
        <taxon>Cyanobacteriota</taxon>
        <taxon>Cyanophyceae</taxon>
        <taxon>Oscillatoriophycideae</taxon>
        <taxon>Oscillatoriales</taxon>
        <taxon>Sirenicapillariaceae</taxon>
        <taxon>Limnoraphis</taxon>
    </lineage>
</organism>
<dbReference type="Proteomes" id="UP000033607">
    <property type="component" value="Unassembled WGS sequence"/>
</dbReference>
<sequence length="208" mass="23540">MSGGIVENRSKDEQTLIMAVKSQPLNQKALTLVSSDVYSTSETVQSQSNLSDQFSQLQIEIQQLTDTISQLETPSIFQPPHRLMPLEERLQLHFQSIKGEKDRVKQLQQSKQTLALKQEELKQLEPQLNQRKLEAAQAIKRLERVAQSVKQTESAYSQAIEEFQVMAELAHQALIEAYGQQGQFMLETEMTPQYLALGKSLPQLTPSS</sequence>
<dbReference type="OrthoDB" id="455993at2"/>